<dbReference type="CDD" id="cd02947">
    <property type="entry name" value="TRX_family"/>
    <property type="match status" value="1"/>
</dbReference>
<sequence length="143" mass="15806">MSADRLDWGESYKTSGVVQIKSFYLQSSSVYPSINMTVTPINSHSDFQNIIKSGRVVVVDFWATWCGPCRVISPVFEKLSNNNYSGVEFYKVDVDEQSDISQEVGIRAMPTFAIFKDGQKVNELVGANPAGLETLISQAVTLV</sequence>
<reference evidence="4" key="2">
    <citation type="journal article" date="2020" name="Nat. Commun.">
        <title>Large-scale genome sequencing of mycorrhizal fungi provides insights into the early evolution of symbiotic traits.</title>
        <authorList>
            <person name="Miyauchi S."/>
            <person name="Kiss E."/>
            <person name="Kuo A."/>
            <person name="Drula E."/>
            <person name="Kohler A."/>
            <person name="Sanchez-Garcia M."/>
            <person name="Morin E."/>
            <person name="Andreopoulos B."/>
            <person name="Barry K.W."/>
            <person name="Bonito G."/>
            <person name="Buee M."/>
            <person name="Carver A."/>
            <person name="Chen C."/>
            <person name="Cichocki N."/>
            <person name="Clum A."/>
            <person name="Culley D."/>
            <person name="Crous P.W."/>
            <person name="Fauchery L."/>
            <person name="Girlanda M."/>
            <person name="Hayes R.D."/>
            <person name="Keri Z."/>
            <person name="LaButti K."/>
            <person name="Lipzen A."/>
            <person name="Lombard V."/>
            <person name="Magnuson J."/>
            <person name="Maillard F."/>
            <person name="Murat C."/>
            <person name="Nolan M."/>
            <person name="Ohm R.A."/>
            <person name="Pangilinan J."/>
            <person name="Pereira M.F."/>
            <person name="Perotto S."/>
            <person name="Peter M."/>
            <person name="Pfister S."/>
            <person name="Riley R."/>
            <person name="Sitrit Y."/>
            <person name="Stielow J.B."/>
            <person name="Szollosi G."/>
            <person name="Zifcakova L."/>
            <person name="Stursova M."/>
            <person name="Spatafora J.W."/>
            <person name="Tedersoo L."/>
            <person name="Vaario L.M."/>
            <person name="Yamada A."/>
            <person name="Yan M."/>
            <person name="Wang P."/>
            <person name="Xu J."/>
            <person name="Bruns T."/>
            <person name="Baldrian P."/>
            <person name="Vilgalys R."/>
            <person name="Dunand C."/>
            <person name="Henrissat B."/>
            <person name="Grigoriev I.V."/>
            <person name="Hibbett D."/>
            <person name="Nagy L.G."/>
            <person name="Martin F.M."/>
        </authorList>
    </citation>
    <scope>NUCLEOTIDE SEQUENCE</scope>
    <source>
        <strain evidence="4">Prilba</strain>
    </source>
</reference>
<dbReference type="EMBL" id="WHVB01000006">
    <property type="protein sequence ID" value="KAF8481627.1"/>
    <property type="molecule type" value="Genomic_DNA"/>
</dbReference>
<feature type="domain" description="Thioredoxin" evidence="3">
    <location>
        <begin position="25"/>
        <end position="141"/>
    </location>
</feature>
<dbReference type="Gene3D" id="3.40.30.10">
    <property type="entry name" value="Glutaredoxin"/>
    <property type="match status" value="1"/>
</dbReference>
<keyword evidence="2" id="KW-1015">Disulfide bond</keyword>
<dbReference type="FunFam" id="3.40.30.10:FF:000245">
    <property type="entry name" value="Thioredoxin"/>
    <property type="match status" value="1"/>
</dbReference>
<reference evidence="4" key="1">
    <citation type="submission" date="2019-10" db="EMBL/GenBank/DDBJ databases">
        <authorList>
            <consortium name="DOE Joint Genome Institute"/>
            <person name="Kuo A."/>
            <person name="Miyauchi S."/>
            <person name="Kiss E."/>
            <person name="Drula E."/>
            <person name="Kohler A."/>
            <person name="Sanchez-Garcia M."/>
            <person name="Andreopoulos B."/>
            <person name="Barry K.W."/>
            <person name="Bonito G."/>
            <person name="Buee M."/>
            <person name="Carver A."/>
            <person name="Chen C."/>
            <person name="Cichocki N."/>
            <person name="Clum A."/>
            <person name="Culley D."/>
            <person name="Crous P.W."/>
            <person name="Fauchery L."/>
            <person name="Girlanda M."/>
            <person name="Hayes R."/>
            <person name="Keri Z."/>
            <person name="LaButti K."/>
            <person name="Lipzen A."/>
            <person name="Lombard V."/>
            <person name="Magnuson J."/>
            <person name="Maillard F."/>
            <person name="Morin E."/>
            <person name="Murat C."/>
            <person name="Nolan M."/>
            <person name="Ohm R."/>
            <person name="Pangilinan J."/>
            <person name="Pereira M."/>
            <person name="Perotto S."/>
            <person name="Peter M."/>
            <person name="Riley R."/>
            <person name="Sitrit Y."/>
            <person name="Stielow B."/>
            <person name="Szollosi G."/>
            <person name="Zifcakova L."/>
            <person name="Stursova M."/>
            <person name="Spatafora J.W."/>
            <person name="Tedersoo L."/>
            <person name="Vaario L.-M."/>
            <person name="Yamada A."/>
            <person name="Yan M."/>
            <person name="Wang P."/>
            <person name="Xu J."/>
            <person name="Bruns T."/>
            <person name="Baldrian P."/>
            <person name="Vilgalys R."/>
            <person name="Henrissat B."/>
            <person name="Grigoriev I.V."/>
            <person name="Hibbett D."/>
            <person name="Nagy L.G."/>
            <person name="Martin F.M."/>
        </authorList>
    </citation>
    <scope>NUCLEOTIDE SEQUENCE</scope>
    <source>
        <strain evidence="4">Prilba</strain>
    </source>
</reference>
<comment type="caution">
    <text evidence="4">The sequence shown here is derived from an EMBL/GenBank/DDBJ whole genome shotgun (WGS) entry which is preliminary data.</text>
</comment>
<gene>
    <name evidence="4" type="ORF">DFH94DRAFT_731970</name>
</gene>
<dbReference type="Proteomes" id="UP000759537">
    <property type="component" value="Unassembled WGS sequence"/>
</dbReference>
<dbReference type="PANTHER" id="PTHR46115">
    <property type="entry name" value="THIOREDOXIN-LIKE PROTEIN 1"/>
    <property type="match status" value="1"/>
</dbReference>
<protein>
    <recommendedName>
        <fullName evidence="1">Thioredoxin</fullName>
    </recommendedName>
</protein>
<dbReference type="OrthoDB" id="2121326at2759"/>
<name>A0A9P5T9W8_9AGAM</name>
<dbReference type="AlphaFoldDB" id="A0A9P5T9W8"/>
<dbReference type="InterPro" id="IPR013766">
    <property type="entry name" value="Thioredoxin_domain"/>
</dbReference>
<dbReference type="PROSITE" id="PS51352">
    <property type="entry name" value="THIOREDOXIN_2"/>
    <property type="match status" value="1"/>
</dbReference>
<evidence type="ECO:0000256" key="2">
    <source>
        <dbReference type="ARBA" id="ARBA00023157"/>
    </source>
</evidence>
<dbReference type="InterPro" id="IPR036249">
    <property type="entry name" value="Thioredoxin-like_sf"/>
</dbReference>
<dbReference type="PRINTS" id="PR00421">
    <property type="entry name" value="THIOREDOXIN"/>
</dbReference>
<evidence type="ECO:0000256" key="1">
    <source>
        <dbReference type="ARBA" id="ARBA00020570"/>
    </source>
</evidence>
<organism evidence="4 5">
    <name type="scientific">Russula ochroleuca</name>
    <dbReference type="NCBI Taxonomy" id="152965"/>
    <lineage>
        <taxon>Eukaryota</taxon>
        <taxon>Fungi</taxon>
        <taxon>Dikarya</taxon>
        <taxon>Basidiomycota</taxon>
        <taxon>Agaricomycotina</taxon>
        <taxon>Agaricomycetes</taxon>
        <taxon>Russulales</taxon>
        <taxon>Russulaceae</taxon>
        <taxon>Russula</taxon>
    </lineage>
</organism>
<evidence type="ECO:0000313" key="5">
    <source>
        <dbReference type="Proteomes" id="UP000759537"/>
    </source>
</evidence>
<proteinExistence type="predicted"/>
<dbReference type="PROSITE" id="PS00194">
    <property type="entry name" value="THIOREDOXIN_1"/>
    <property type="match status" value="1"/>
</dbReference>
<accession>A0A9P5T9W8</accession>
<dbReference type="GO" id="GO:0015035">
    <property type="term" value="F:protein-disulfide reductase activity"/>
    <property type="evidence" value="ECO:0007669"/>
    <property type="project" value="InterPro"/>
</dbReference>
<dbReference type="SUPFAM" id="SSF52833">
    <property type="entry name" value="Thioredoxin-like"/>
    <property type="match status" value="1"/>
</dbReference>
<dbReference type="NCBIfam" id="TIGR01068">
    <property type="entry name" value="thioredoxin"/>
    <property type="match status" value="1"/>
</dbReference>
<dbReference type="Pfam" id="PF00085">
    <property type="entry name" value="Thioredoxin"/>
    <property type="match status" value="1"/>
</dbReference>
<dbReference type="InterPro" id="IPR017937">
    <property type="entry name" value="Thioredoxin_CS"/>
</dbReference>
<evidence type="ECO:0000313" key="4">
    <source>
        <dbReference type="EMBL" id="KAF8481627.1"/>
    </source>
</evidence>
<dbReference type="InterPro" id="IPR005746">
    <property type="entry name" value="Thioredoxin"/>
</dbReference>
<evidence type="ECO:0000259" key="3">
    <source>
        <dbReference type="PROSITE" id="PS51352"/>
    </source>
</evidence>
<keyword evidence="5" id="KW-1185">Reference proteome</keyword>